<evidence type="ECO:0000313" key="3">
    <source>
        <dbReference type="Proteomes" id="UP001370758"/>
    </source>
</evidence>
<protein>
    <submittedName>
        <fullName evidence="2">Uncharacterized protein</fullName>
    </submittedName>
</protein>
<gene>
    <name evidence="2" type="ORF">TWF481_005628</name>
</gene>
<sequence>MAGMMIGNDTGSSDEVDDEVDDVDDESGGGDDDGDGGAVVQWVECRYGTVQNMAVNVADSATTVCRYVLYRMYERCYLCSQLGLELT</sequence>
<accession>A0AAV9WFQ9</accession>
<keyword evidence="3" id="KW-1185">Reference proteome</keyword>
<dbReference type="EMBL" id="JAVHJL010000003">
    <property type="protein sequence ID" value="KAK6507179.1"/>
    <property type="molecule type" value="Genomic_DNA"/>
</dbReference>
<feature type="region of interest" description="Disordered" evidence="1">
    <location>
        <begin position="1"/>
        <end position="37"/>
    </location>
</feature>
<dbReference type="AlphaFoldDB" id="A0AAV9WFQ9"/>
<reference evidence="2 3" key="1">
    <citation type="submission" date="2023-08" db="EMBL/GenBank/DDBJ databases">
        <authorList>
            <person name="Palmer J.M."/>
        </authorList>
    </citation>
    <scope>NUCLEOTIDE SEQUENCE [LARGE SCALE GENOMIC DNA]</scope>
    <source>
        <strain evidence="2 3">TWF481</strain>
    </source>
</reference>
<name>A0AAV9WFQ9_9PEZI</name>
<organism evidence="2 3">
    <name type="scientific">Arthrobotrys musiformis</name>
    <dbReference type="NCBI Taxonomy" id="47236"/>
    <lineage>
        <taxon>Eukaryota</taxon>
        <taxon>Fungi</taxon>
        <taxon>Dikarya</taxon>
        <taxon>Ascomycota</taxon>
        <taxon>Pezizomycotina</taxon>
        <taxon>Orbiliomycetes</taxon>
        <taxon>Orbiliales</taxon>
        <taxon>Orbiliaceae</taxon>
        <taxon>Arthrobotrys</taxon>
    </lineage>
</organism>
<evidence type="ECO:0000256" key="1">
    <source>
        <dbReference type="SAM" id="MobiDB-lite"/>
    </source>
</evidence>
<feature type="compositionally biased region" description="Acidic residues" evidence="1">
    <location>
        <begin position="12"/>
        <end position="35"/>
    </location>
</feature>
<dbReference type="Proteomes" id="UP001370758">
    <property type="component" value="Unassembled WGS sequence"/>
</dbReference>
<proteinExistence type="predicted"/>
<comment type="caution">
    <text evidence="2">The sequence shown here is derived from an EMBL/GenBank/DDBJ whole genome shotgun (WGS) entry which is preliminary data.</text>
</comment>
<evidence type="ECO:0000313" key="2">
    <source>
        <dbReference type="EMBL" id="KAK6507179.1"/>
    </source>
</evidence>